<dbReference type="GO" id="GO:0016020">
    <property type="term" value="C:membrane"/>
    <property type="evidence" value="ECO:0007669"/>
    <property type="project" value="UniProtKB-SubCell"/>
</dbReference>
<feature type="transmembrane region" description="Helical" evidence="7">
    <location>
        <begin position="50"/>
        <end position="67"/>
    </location>
</feature>
<comment type="subcellular location">
    <subcellularLocation>
        <location evidence="1">Membrane</location>
        <topology evidence="1">Multi-pass membrane protein</topology>
    </subcellularLocation>
</comment>
<feature type="transmembrane region" description="Helical" evidence="7">
    <location>
        <begin position="325"/>
        <end position="358"/>
    </location>
</feature>
<sequence length="539" mass="58423">MSVGNMELHSRAGSASKDADASVHDADTDGYTRDERDLIRLGKIPVLKRNFGFMSILGFSCTVLITWEGLLIVSTQNLLNGGPAGVIWGYLVVWFGTICTFAVLSELASMAPTAGGQYHWVSLLAPANSRNFLSYITGWMTLTGWQAVTASAAFLIGSLLQSVIILAKGDYTPEPWQTMLFLWAILAFAVFINTVASKTLAHFEGLILVLHILGFFGILIPLVYLAPHGDASIFTTFVNEGGWSTQGLSFMVGLPTSVFALIGADSAVHMSEEIKNASTVVPHAILSSIILNGILGFAMLLAYLFCLGNLDDVLASQSTLGFPFLYVFQTGTGSTAGAVVMSLIIVVLGICSTVGVLASTSRMLWSFARDRGVPFWRQFIKLDHRTSIPIYTIALTTTISVLLSLITLGSTVAFNNIVNLSTAGLYSSYLISCLLLLWRRLQSGGIKPYSSDLSVTLRPDSLHWGPWRIPGVFGIVNNAVACAYLALLWFWSFWPPATPVTGPETMNFNVLTFGGVMLFAAVWYFVGGRREYKGPVIEL</sequence>
<feature type="transmembrane region" description="Helical" evidence="7">
    <location>
        <begin position="208"/>
        <end position="227"/>
    </location>
</feature>
<feature type="transmembrane region" description="Helical" evidence="7">
    <location>
        <begin position="247"/>
        <end position="268"/>
    </location>
</feature>
<evidence type="ECO:0000256" key="3">
    <source>
        <dbReference type="ARBA" id="ARBA00022692"/>
    </source>
</evidence>
<accession>A0AA39X0G3</accession>
<evidence type="ECO:0000313" key="8">
    <source>
        <dbReference type="EMBL" id="KAK0625004.1"/>
    </source>
</evidence>
<dbReference type="Pfam" id="PF13520">
    <property type="entry name" value="AA_permease_2"/>
    <property type="match status" value="1"/>
</dbReference>
<protein>
    <submittedName>
        <fullName evidence="8">GABA permease</fullName>
    </submittedName>
</protein>
<dbReference type="Gene3D" id="1.20.1740.10">
    <property type="entry name" value="Amino acid/polyamine transporter I"/>
    <property type="match status" value="1"/>
</dbReference>
<feature type="transmembrane region" description="Helical" evidence="7">
    <location>
        <begin position="420"/>
        <end position="438"/>
    </location>
</feature>
<reference evidence="8" key="1">
    <citation type="submission" date="2023-06" db="EMBL/GenBank/DDBJ databases">
        <title>Genome-scale phylogeny and comparative genomics of the fungal order Sordariales.</title>
        <authorList>
            <consortium name="Lawrence Berkeley National Laboratory"/>
            <person name="Hensen N."/>
            <person name="Bonometti L."/>
            <person name="Westerberg I."/>
            <person name="Brannstrom I.O."/>
            <person name="Guillou S."/>
            <person name="Cros-Aarteil S."/>
            <person name="Calhoun S."/>
            <person name="Haridas S."/>
            <person name="Kuo A."/>
            <person name="Mondo S."/>
            <person name="Pangilinan J."/>
            <person name="Riley R."/>
            <person name="LaButti K."/>
            <person name="Andreopoulos B."/>
            <person name="Lipzen A."/>
            <person name="Chen C."/>
            <person name="Yanf M."/>
            <person name="Daum C."/>
            <person name="Ng V."/>
            <person name="Clum A."/>
            <person name="Steindorff A."/>
            <person name="Ohm R."/>
            <person name="Martin F."/>
            <person name="Silar P."/>
            <person name="Natvig D."/>
            <person name="Lalanne C."/>
            <person name="Gautier V."/>
            <person name="Ament-velasquez S.L."/>
            <person name="Kruys A."/>
            <person name="Hutchinson M.I."/>
            <person name="Powell A.J."/>
            <person name="Barry K."/>
            <person name="Miller A.N."/>
            <person name="Grigoriev I.V."/>
            <person name="Debuchy R."/>
            <person name="Gladieux P."/>
            <person name="Thoren M.H."/>
            <person name="Johannesson H."/>
        </authorList>
    </citation>
    <scope>NUCLEOTIDE SEQUENCE</scope>
    <source>
        <strain evidence="8">SMH3391-2</strain>
    </source>
</reference>
<dbReference type="PANTHER" id="PTHR45649">
    <property type="entry name" value="AMINO-ACID PERMEASE BAT1"/>
    <property type="match status" value="1"/>
</dbReference>
<evidence type="ECO:0000256" key="5">
    <source>
        <dbReference type="ARBA" id="ARBA00023136"/>
    </source>
</evidence>
<evidence type="ECO:0000313" key="9">
    <source>
        <dbReference type="Proteomes" id="UP001174934"/>
    </source>
</evidence>
<feature type="region of interest" description="Disordered" evidence="6">
    <location>
        <begin position="1"/>
        <end position="28"/>
    </location>
</feature>
<evidence type="ECO:0000256" key="2">
    <source>
        <dbReference type="ARBA" id="ARBA00022448"/>
    </source>
</evidence>
<feature type="transmembrane region" description="Helical" evidence="7">
    <location>
        <begin position="280"/>
        <end position="305"/>
    </location>
</feature>
<dbReference type="Proteomes" id="UP001174934">
    <property type="component" value="Unassembled WGS sequence"/>
</dbReference>
<keyword evidence="4 7" id="KW-1133">Transmembrane helix</keyword>
<evidence type="ECO:0000256" key="6">
    <source>
        <dbReference type="SAM" id="MobiDB-lite"/>
    </source>
</evidence>
<proteinExistence type="predicted"/>
<feature type="transmembrane region" description="Helical" evidence="7">
    <location>
        <begin position="472"/>
        <end position="494"/>
    </location>
</feature>
<dbReference type="PIRSF" id="PIRSF006060">
    <property type="entry name" value="AA_transporter"/>
    <property type="match status" value="1"/>
</dbReference>
<keyword evidence="2" id="KW-0813">Transport</keyword>
<keyword evidence="3 7" id="KW-0812">Transmembrane</keyword>
<dbReference type="PANTHER" id="PTHR45649:SF1">
    <property type="entry name" value="TRANSPORTER, PUTATIVE (EUROFUNG)-RELATED"/>
    <property type="match status" value="1"/>
</dbReference>
<feature type="transmembrane region" description="Helical" evidence="7">
    <location>
        <begin position="132"/>
        <end position="156"/>
    </location>
</feature>
<feature type="transmembrane region" description="Helical" evidence="7">
    <location>
        <begin position="506"/>
        <end position="526"/>
    </location>
</feature>
<feature type="transmembrane region" description="Helical" evidence="7">
    <location>
        <begin position="176"/>
        <end position="196"/>
    </location>
</feature>
<dbReference type="InterPro" id="IPR002293">
    <property type="entry name" value="AA/rel_permease1"/>
</dbReference>
<keyword evidence="5 7" id="KW-0472">Membrane</keyword>
<dbReference type="AlphaFoldDB" id="A0AA39X0G3"/>
<evidence type="ECO:0000256" key="1">
    <source>
        <dbReference type="ARBA" id="ARBA00004141"/>
    </source>
</evidence>
<feature type="transmembrane region" description="Helical" evidence="7">
    <location>
        <begin position="87"/>
        <end position="111"/>
    </location>
</feature>
<keyword evidence="9" id="KW-1185">Reference proteome</keyword>
<organism evidence="8 9">
    <name type="scientific">Bombardia bombarda</name>
    <dbReference type="NCBI Taxonomy" id="252184"/>
    <lineage>
        <taxon>Eukaryota</taxon>
        <taxon>Fungi</taxon>
        <taxon>Dikarya</taxon>
        <taxon>Ascomycota</taxon>
        <taxon>Pezizomycotina</taxon>
        <taxon>Sordariomycetes</taxon>
        <taxon>Sordariomycetidae</taxon>
        <taxon>Sordariales</taxon>
        <taxon>Lasiosphaeriaceae</taxon>
        <taxon>Bombardia</taxon>
    </lineage>
</organism>
<evidence type="ECO:0000256" key="4">
    <source>
        <dbReference type="ARBA" id="ARBA00022989"/>
    </source>
</evidence>
<comment type="caution">
    <text evidence="8">The sequence shown here is derived from an EMBL/GenBank/DDBJ whole genome shotgun (WGS) entry which is preliminary data.</text>
</comment>
<dbReference type="GO" id="GO:0022857">
    <property type="term" value="F:transmembrane transporter activity"/>
    <property type="evidence" value="ECO:0007669"/>
    <property type="project" value="InterPro"/>
</dbReference>
<dbReference type="EMBL" id="JAULSR010000003">
    <property type="protein sequence ID" value="KAK0625004.1"/>
    <property type="molecule type" value="Genomic_DNA"/>
</dbReference>
<gene>
    <name evidence="8" type="ORF">B0T17DRAFT_599602</name>
</gene>
<evidence type="ECO:0000256" key="7">
    <source>
        <dbReference type="SAM" id="Phobius"/>
    </source>
</evidence>
<name>A0AA39X0G3_9PEZI</name>
<feature type="transmembrane region" description="Helical" evidence="7">
    <location>
        <begin position="390"/>
        <end position="414"/>
    </location>
</feature>
<feature type="compositionally biased region" description="Basic and acidic residues" evidence="6">
    <location>
        <begin position="17"/>
        <end position="28"/>
    </location>
</feature>